<gene>
    <name evidence="2" type="primary">62</name>
    <name evidence="2" type="ORF">PBI_BEENIE_62</name>
</gene>
<reference evidence="2 3" key="1">
    <citation type="submission" date="2018-01" db="EMBL/GenBank/DDBJ databases">
        <authorList>
            <person name="Giglietti G.M."/>
            <person name="Stoner T.H."/>
            <person name="Pope W.H."/>
            <person name="Garlena R.A."/>
            <person name="Russell D.A."/>
            <person name="Jacobs-Sera D."/>
            <person name="Hatfull G.F."/>
        </authorList>
    </citation>
    <scope>NUCLEOTIDE SEQUENCE [LARGE SCALE GENOMIC DNA]</scope>
</reference>
<name>A0A2K9VH47_9CAUD</name>
<feature type="compositionally biased region" description="Basic and acidic residues" evidence="1">
    <location>
        <begin position="219"/>
        <end position="233"/>
    </location>
</feature>
<dbReference type="RefSeq" id="YP_010654077.1">
    <property type="nucleotide sequence ID" value="NC_070806.1"/>
</dbReference>
<dbReference type="Proteomes" id="UP000241442">
    <property type="component" value="Segment"/>
</dbReference>
<keyword evidence="3" id="KW-1185">Reference proteome</keyword>
<evidence type="ECO:0000313" key="2">
    <source>
        <dbReference type="EMBL" id="AUV61627.1"/>
    </source>
</evidence>
<organism evidence="2 3">
    <name type="scientific">Gordonia phage Beenie</name>
    <dbReference type="NCBI Taxonomy" id="2079397"/>
    <lineage>
        <taxon>Viruses</taxon>
        <taxon>Duplodnaviria</taxon>
        <taxon>Heunggongvirae</taxon>
        <taxon>Uroviricota</taxon>
        <taxon>Caudoviricetes</taxon>
        <taxon>Beenievirus</taxon>
        <taxon>Beenievirus beenie</taxon>
    </lineage>
</organism>
<evidence type="ECO:0000313" key="3">
    <source>
        <dbReference type="Proteomes" id="UP000241442"/>
    </source>
</evidence>
<feature type="region of interest" description="Disordered" evidence="1">
    <location>
        <begin position="153"/>
        <end position="242"/>
    </location>
</feature>
<feature type="compositionally biased region" description="Low complexity" evidence="1">
    <location>
        <begin position="200"/>
        <end position="215"/>
    </location>
</feature>
<dbReference type="KEGG" id="vg:77929919"/>
<dbReference type="GeneID" id="77929919"/>
<dbReference type="EMBL" id="MG845393">
    <property type="protein sequence ID" value="AUV61627.1"/>
    <property type="molecule type" value="Genomic_DNA"/>
</dbReference>
<sequence length="337" mass="37056">MPRDHARIHVDIWGDDDWLDLSIDAQMLYLTLYTSPGLSLCGSGTWHPGRLSGRASNWTIERIEEAAAELSQGLFLLIDTDTEEFLLRSWVKHDGLWRTPNMAVSVANARGDMASRNLRGVIVHEVRKLRDREPESTSWERDAVAKMLTQKAIDPADLEPFNPDPNGGAKGASNPAAKGYSKGGVNPDPTHGVKGGSNGGPTTATTPTTATESTNVLSLDERASETEYRRIPIPDDWSPNDVHHTRFPNLDLTAEAVDFRDHAISQGRLCDRRAGWDAAFSRWCSESLKRAAKTAEASGRPKHKMRSVAEQAAQARSRDPQPARRAPTHSDPRAITG</sequence>
<feature type="compositionally biased region" description="Basic and acidic residues" evidence="1">
    <location>
        <begin position="316"/>
        <end position="337"/>
    </location>
</feature>
<proteinExistence type="predicted"/>
<feature type="region of interest" description="Disordered" evidence="1">
    <location>
        <begin position="292"/>
        <end position="337"/>
    </location>
</feature>
<accession>A0A2K9VH47</accession>
<protein>
    <submittedName>
        <fullName evidence="2">RepA-like replication initiator</fullName>
    </submittedName>
</protein>
<evidence type="ECO:0000256" key="1">
    <source>
        <dbReference type="SAM" id="MobiDB-lite"/>
    </source>
</evidence>